<dbReference type="Pfam" id="PF13577">
    <property type="entry name" value="SnoaL_4"/>
    <property type="match status" value="1"/>
</dbReference>
<evidence type="ECO:0000313" key="2">
    <source>
        <dbReference type="EMBL" id="MFC5826180.1"/>
    </source>
</evidence>
<dbReference type="SUPFAM" id="SSF54427">
    <property type="entry name" value="NTF2-like"/>
    <property type="match status" value="1"/>
</dbReference>
<protein>
    <submittedName>
        <fullName evidence="2">Nuclear transport factor 2 family protein</fullName>
    </submittedName>
</protein>
<dbReference type="EMBL" id="JBHSPA010000023">
    <property type="protein sequence ID" value="MFC5826180.1"/>
    <property type="molecule type" value="Genomic_DNA"/>
</dbReference>
<dbReference type="Proteomes" id="UP001596058">
    <property type="component" value="Unassembled WGS sequence"/>
</dbReference>
<accession>A0ABW1CND3</accession>
<gene>
    <name evidence="2" type="ORF">ACFPZ3_20115</name>
</gene>
<name>A0ABW1CND3_9ACTN</name>
<sequence>MTTPTESGSVQELLDRAAIAELIYTVARAMDVRDWDLLTTCYAPEAEGDYINADVHGREAIIAGAKGFLEPLGATQHLVGNIQITVEADIATTHATFIAQHERAEATGSGQYIIGGNYDDHLRRTDEGWKITRRQIRGIWSNGDPSVLTMPGRAELGKLSFSDNADKALTVAVPLNPLVG</sequence>
<dbReference type="CDD" id="cd00531">
    <property type="entry name" value="NTF2_like"/>
    <property type="match status" value="1"/>
</dbReference>
<keyword evidence="3" id="KW-1185">Reference proteome</keyword>
<dbReference type="RefSeq" id="WP_379515683.1">
    <property type="nucleotide sequence ID" value="NZ_JBHSPA010000023.1"/>
</dbReference>
<evidence type="ECO:0000259" key="1">
    <source>
        <dbReference type="Pfam" id="PF13577"/>
    </source>
</evidence>
<dbReference type="InterPro" id="IPR037401">
    <property type="entry name" value="SnoaL-like"/>
</dbReference>
<organism evidence="2 3">
    <name type="scientific">Nonomuraea insulae</name>
    <dbReference type="NCBI Taxonomy" id="1616787"/>
    <lineage>
        <taxon>Bacteria</taxon>
        <taxon>Bacillati</taxon>
        <taxon>Actinomycetota</taxon>
        <taxon>Actinomycetes</taxon>
        <taxon>Streptosporangiales</taxon>
        <taxon>Streptosporangiaceae</taxon>
        <taxon>Nonomuraea</taxon>
    </lineage>
</organism>
<proteinExistence type="predicted"/>
<reference evidence="3" key="1">
    <citation type="journal article" date="2019" name="Int. J. Syst. Evol. Microbiol.">
        <title>The Global Catalogue of Microorganisms (GCM) 10K type strain sequencing project: providing services to taxonomists for standard genome sequencing and annotation.</title>
        <authorList>
            <consortium name="The Broad Institute Genomics Platform"/>
            <consortium name="The Broad Institute Genome Sequencing Center for Infectious Disease"/>
            <person name="Wu L."/>
            <person name="Ma J."/>
        </authorList>
    </citation>
    <scope>NUCLEOTIDE SEQUENCE [LARGE SCALE GENOMIC DNA]</scope>
    <source>
        <strain evidence="3">CCUG 53903</strain>
    </source>
</reference>
<feature type="domain" description="SnoaL-like" evidence="1">
    <location>
        <begin position="11"/>
        <end position="134"/>
    </location>
</feature>
<evidence type="ECO:0000313" key="3">
    <source>
        <dbReference type="Proteomes" id="UP001596058"/>
    </source>
</evidence>
<dbReference type="InterPro" id="IPR032710">
    <property type="entry name" value="NTF2-like_dom_sf"/>
</dbReference>
<comment type="caution">
    <text evidence="2">The sequence shown here is derived from an EMBL/GenBank/DDBJ whole genome shotgun (WGS) entry which is preliminary data.</text>
</comment>
<dbReference type="Gene3D" id="3.10.450.50">
    <property type="match status" value="1"/>
</dbReference>